<dbReference type="Gene3D" id="3.40.50.1000">
    <property type="entry name" value="HAD superfamily/HAD-like"/>
    <property type="match status" value="1"/>
</dbReference>
<evidence type="ECO:0000256" key="3">
    <source>
        <dbReference type="ARBA" id="ARBA00022842"/>
    </source>
</evidence>
<evidence type="ECO:0000256" key="1">
    <source>
        <dbReference type="ARBA" id="ARBA00001946"/>
    </source>
</evidence>
<accession>A0A5B7C3Q3</accession>
<dbReference type="InterPro" id="IPR023198">
    <property type="entry name" value="PGP-like_dom2"/>
</dbReference>
<keyword evidence="2" id="KW-0479">Metal-binding</keyword>
<dbReference type="PANTHER" id="PTHR46193">
    <property type="entry name" value="6-PHOSPHOGLUCONATE PHOSPHATASE"/>
    <property type="match status" value="1"/>
</dbReference>
<evidence type="ECO:0008006" key="6">
    <source>
        <dbReference type="Google" id="ProtNLM"/>
    </source>
</evidence>
<proteinExistence type="predicted"/>
<dbReference type="AlphaFoldDB" id="A0A5B7C3Q3"/>
<dbReference type="Pfam" id="PF13419">
    <property type="entry name" value="HAD_2"/>
    <property type="match status" value="1"/>
</dbReference>
<evidence type="ECO:0000256" key="2">
    <source>
        <dbReference type="ARBA" id="ARBA00022723"/>
    </source>
</evidence>
<dbReference type="SUPFAM" id="SSF56784">
    <property type="entry name" value="HAD-like"/>
    <property type="match status" value="1"/>
</dbReference>
<dbReference type="SFLD" id="SFLDS00003">
    <property type="entry name" value="Haloacid_Dehalogenase"/>
    <property type="match status" value="1"/>
</dbReference>
<sequence length="290" mass="32101">MPALVSLHLFSVFVPKTHLHKTPFCRKNLSNLATVPSRTPISSNSYSVHSNCSLSSLAPLEAILFDIDGTLCDSDPIHYDAFRVMLQEVGFNGGVPITEEFFIKKISGKHNEELAGMLFPDWDFQRALKFMDDKEAMFRRLASEQLKPVNGLNKMQKWIEVRGLKRAAVTNAPMPNAELLISMLGLADFFKILVLASECDRAKPFPDPYLKALQALEVSPKHTFVFEDSVSGIKAGVAAGMPVVGLALRNPEKLLAEAGATLVIKDFNDPKLWIALEELENKTEVTTVTT</sequence>
<dbReference type="PANTHER" id="PTHR46193:SF18">
    <property type="entry name" value="HEXITOL PHOSPHATASE B"/>
    <property type="match status" value="1"/>
</dbReference>
<dbReference type="InterPro" id="IPR006439">
    <property type="entry name" value="HAD-SF_hydro_IA"/>
</dbReference>
<dbReference type="NCBIfam" id="TIGR01509">
    <property type="entry name" value="HAD-SF-IA-v3"/>
    <property type="match status" value="1"/>
</dbReference>
<evidence type="ECO:0000256" key="4">
    <source>
        <dbReference type="ARBA" id="ARBA00023277"/>
    </source>
</evidence>
<dbReference type="GO" id="GO:0046872">
    <property type="term" value="F:metal ion binding"/>
    <property type="evidence" value="ECO:0007669"/>
    <property type="project" value="UniProtKB-KW"/>
</dbReference>
<protein>
    <recommendedName>
        <fullName evidence="6">Haloacid dehalogenase-like hydrolase domain-containing protein Sgpp</fullName>
    </recommendedName>
</protein>
<reference evidence="5" key="1">
    <citation type="submission" date="2019-08" db="EMBL/GenBank/DDBJ databases">
        <title>Reference gene set and small RNA set construction with multiple tissues from Davidia involucrata Baill.</title>
        <authorList>
            <person name="Yang H."/>
            <person name="Zhou C."/>
            <person name="Li G."/>
            <person name="Wang J."/>
            <person name="Gao P."/>
            <person name="Wang M."/>
            <person name="Wang R."/>
            <person name="Zhao Y."/>
        </authorList>
    </citation>
    <scope>NUCLEOTIDE SEQUENCE</scope>
    <source>
        <tissue evidence="5">Mixed with DoveR01_LX</tissue>
    </source>
</reference>
<keyword evidence="4" id="KW-0119">Carbohydrate metabolism</keyword>
<dbReference type="InterPro" id="IPR041492">
    <property type="entry name" value="HAD_2"/>
</dbReference>
<dbReference type="Gene3D" id="1.10.150.240">
    <property type="entry name" value="Putative phosphatase, domain 2"/>
    <property type="match status" value="1"/>
</dbReference>
<organism evidence="5">
    <name type="scientific">Davidia involucrata</name>
    <name type="common">Dove tree</name>
    <dbReference type="NCBI Taxonomy" id="16924"/>
    <lineage>
        <taxon>Eukaryota</taxon>
        <taxon>Viridiplantae</taxon>
        <taxon>Streptophyta</taxon>
        <taxon>Embryophyta</taxon>
        <taxon>Tracheophyta</taxon>
        <taxon>Spermatophyta</taxon>
        <taxon>Magnoliopsida</taxon>
        <taxon>eudicotyledons</taxon>
        <taxon>Gunneridae</taxon>
        <taxon>Pentapetalae</taxon>
        <taxon>asterids</taxon>
        <taxon>Cornales</taxon>
        <taxon>Nyssaceae</taxon>
        <taxon>Davidia</taxon>
    </lineage>
</organism>
<comment type="cofactor">
    <cofactor evidence="1">
        <name>Mg(2+)</name>
        <dbReference type="ChEBI" id="CHEBI:18420"/>
    </cofactor>
</comment>
<evidence type="ECO:0000313" key="5">
    <source>
        <dbReference type="EMBL" id="MPA74906.1"/>
    </source>
</evidence>
<gene>
    <name evidence="5" type="ORF">Din_044347</name>
</gene>
<dbReference type="InterPro" id="IPR023214">
    <property type="entry name" value="HAD_sf"/>
</dbReference>
<dbReference type="EMBL" id="GHES01044347">
    <property type="protein sequence ID" value="MPA74906.1"/>
    <property type="molecule type" value="Transcribed_RNA"/>
</dbReference>
<dbReference type="InterPro" id="IPR036412">
    <property type="entry name" value="HAD-like_sf"/>
</dbReference>
<name>A0A5B7C3Q3_DAVIN</name>
<dbReference type="GO" id="GO:0003824">
    <property type="term" value="F:catalytic activity"/>
    <property type="evidence" value="ECO:0007669"/>
    <property type="project" value="UniProtKB-ARBA"/>
</dbReference>
<dbReference type="CDD" id="cd07505">
    <property type="entry name" value="HAD_BPGM-like"/>
    <property type="match status" value="1"/>
</dbReference>
<keyword evidence="3" id="KW-0460">Magnesium</keyword>
<dbReference type="SFLD" id="SFLDG01129">
    <property type="entry name" value="C1.5:_HAD__Beta-PGM__Phosphata"/>
    <property type="match status" value="1"/>
</dbReference>
<dbReference type="SFLD" id="SFLDG01135">
    <property type="entry name" value="C1.5.6:_HAD__Beta-PGM__Phospha"/>
    <property type="match status" value="1"/>
</dbReference>
<dbReference type="InterPro" id="IPR051600">
    <property type="entry name" value="Beta-PGM-like"/>
</dbReference>